<dbReference type="Proteomes" id="UP001054821">
    <property type="component" value="Chromosome 4"/>
</dbReference>
<gene>
    <name evidence="1" type="ORF">L3X38_024453</name>
</gene>
<protein>
    <submittedName>
        <fullName evidence="1">Uncharacterized protein</fullName>
    </submittedName>
</protein>
<organism evidence="1 2">
    <name type="scientific">Prunus dulcis</name>
    <name type="common">Almond</name>
    <name type="synonym">Amygdalus dulcis</name>
    <dbReference type="NCBI Taxonomy" id="3755"/>
    <lineage>
        <taxon>Eukaryota</taxon>
        <taxon>Viridiplantae</taxon>
        <taxon>Streptophyta</taxon>
        <taxon>Embryophyta</taxon>
        <taxon>Tracheophyta</taxon>
        <taxon>Spermatophyta</taxon>
        <taxon>Magnoliopsida</taxon>
        <taxon>eudicotyledons</taxon>
        <taxon>Gunneridae</taxon>
        <taxon>Pentapetalae</taxon>
        <taxon>rosids</taxon>
        <taxon>fabids</taxon>
        <taxon>Rosales</taxon>
        <taxon>Rosaceae</taxon>
        <taxon>Amygdaloideae</taxon>
        <taxon>Amygdaleae</taxon>
        <taxon>Prunus</taxon>
    </lineage>
</organism>
<keyword evidence="2" id="KW-1185">Reference proteome</keyword>
<accession>A0AAD4VZT3</accession>
<dbReference type="AlphaFoldDB" id="A0AAD4VZT3"/>
<evidence type="ECO:0000313" key="2">
    <source>
        <dbReference type="Proteomes" id="UP001054821"/>
    </source>
</evidence>
<reference evidence="1 2" key="1">
    <citation type="journal article" date="2022" name="G3 (Bethesda)">
        <title>Whole-genome sequence and methylome profiling of the almond [Prunus dulcis (Mill.) D.A. Webb] cultivar 'Nonpareil'.</title>
        <authorList>
            <person name="D'Amico-Willman K.M."/>
            <person name="Ouma W.Z."/>
            <person name="Meulia T."/>
            <person name="Sideli G.M."/>
            <person name="Gradziel T.M."/>
            <person name="Fresnedo-Ramirez J."/>
        </authorList>
    </citation>
    <scope>NUCLEOTIDE SEQUENCE [LARGE SCALE GENOMIC DNA]</scope>
    <source>
        <strain evidence="1">Clone GOH B32 T37-40</strain>
    </source>
</reference>
<comment type="caution">
    <text evidence="1">The sequence shown here is derived from an EMBL/GenBank/DDBJ whole genome shotgun (WGS) entry which is preliminary data.</text>
</comment>
<proteinExistence type="predicted"/>
<sequence>MVQSCWDLKGKLNSLMEAFNMKDNDETILSCYDGREKLLVIGDGWTKPTLGFRKLNCDGAWSANRMVGAGGWVLKDDSGCFRLAGRVGG</sequence>
<name>A0AAD4VZT3_PRUDU</name>
<evidence type="ECO:0000313" key="1">
    <source>
        <dbReference type="EMBL" id="KAI5334320.1"/>
    </source>
</evidence>
<dbReference type="EMBL" id="JAJFAZ020000004">
    <property type="protein sequence ID" value="KAI5334320.1"/>
    <property type="molecule type" value="Genomic_DNA"/>
</dbReference>